<dbReference type="CDD" id="cd21086">
    <property type="entry name" value="WH_NTD_SMARCB1"/>
    <property type="match status" value="1"/>
</dbReference>
<feature type="domain" description="SWI/SNF Subunit INI1 DNA binding" evidence="2">
    <location>
        <begin position="28"/>
        <end position="97"/>
    </location>
</feature>
<dbReference type="Proteomes" id="UP000663881">
    <property type="component" value="Unassembled WGS sequence"/>
</dbReference>
<organism evidence="3 4">
    <name type="scientific">Adineta steineri</name>
    <dbReference type="NCBI Taxonomy" id="433720"/>
    <lineage>
        <taxon>Eukaryota</taxon>
        <taxon>Metazoa</taxon>
        <taxon>Spiralia</taxon>
        <taxon>Gnathifera</taxon>
        <taxon>Rotifera</taxon>
        <taxon>Eurotatoria</taxon>
        <taxon>Bdelloidea</taxon>
        <taxon>Adinetida</taxon>
        <taxon>Adinetidae</taxon>
        <taxon>Adineta</taxon>
    </lineage>
</organism>
<feature type="non-terminal residue" evidence="3">
    <location>
        <position position="98"/>
    </location>
</feature>
<dbReference type="EMBL" id="CAJOAY010001664">
    <property type="protein sequence ID" value="CAF3872001.1"/>
    <property type="molecule type" value="Genomic_DNA"/>
</dbReference>
<accession>A0A819G016</accession>
<gene>
    <name evidence="3" type="ORF">OKA104_LOCUS22652</name>
</gene>
<dbReference type="Pfam" id="PF21459">
    <property type="entry name" value="INI1_DNA-bd"/>
    <property type="match status" value="1"/>
</dbReference>
<comment type="caution">
    <text evidence="3">The sequence shown here is derived from an EMBL/GenBank/DDBJ whole genome shotgun (WGS) entry which is preliminary data.</text>
</comment>
<evidence type="ECO:0000313" key="4">
    <source>
        <dbReference type="Proteomes" id="UP000663881"/>
    </source>
</evidence>
<feature type="region of interest" description="Disordered" evidence="1">
    <location>
        <begin position="1"/>
        <end position="24"/>
    </location>
</feature>
<protein>
    <recommendedName>
        <fullName evidence="2">SWI/SNF Subunit INI1 DNA binding domain-containing protein</fullName>
    </recommendedName>
</protein>
<proteinExistence type="predicted"/>
<evidence type="ECO:0000313" key="3">
    <source>
        <dbReference type="EMBL" id="CAF3872001.1"/>
    </source>
</evidence>
<dbReference type="InterPro" id="IPR048664">
    <property type="entry name" value="INI1_DNA-bd"/>
</dbReference>
<evidence type="ECO:0000256" key="1">
    <source>
        <dbReference type="SAM" id="MobiDB-lite"/>
    </source>
</evidence>
<dbReference type="AlphaFoldDB" id="A0A819G016"/>
<sequence>MLEADSNMASDKKSTTTPTPILKTYGERPVPFQFPGSQEKMYIGSEVGNYLRLFRGTLYKKYPSLWRRMITLEERKWLIELGCSESSLPTNLTLLRAN</sequence>
<name>A0A819G016_9BILA</name>
<reference evidence="3" key="1">
    <citation type="submission" date="2021-02" db="EMBL/GenBank/DDBJ databases">
        <authorList>
            <person name="Nowell W R."/>
        </authorList>
    </citation>
    <scope>NUCLEOTIDE SEQUENCE</scope>
</reference>
<evidence type="ECO:0000259" key="2">
    <source>
        <dbReference type="Pfam" id="PF21459"/>
    </source>
</evidence>